<dbReference type="KEGG" id="vg:54997295"/>
<name>A0A345AWN3_9CAUD</name>
<organism evidence="1 2">
    <name type="scientific">Cyanophage S-TIM4</name>
    <dbReference type="NCBI Taxonomy" id="1048189"/>
    <lineage>
        <taxon>Viruses</taxon>
        <taxon>Duplodnaviria</taxon>
        <taxon>Heunggongvirae</taxon>
        <taxon>Uroviricota</taxon>
        <taxon>Caudoviricetes</taxon>
        <taxon>Pantevenvirales</taxon>
        <taxon>Kyanoviridae</taxon>
        <taxon>Thaumasvirus</taxon>
        <taxon>Thaumasvirus stim4</taxon>
    </lineage>
</organism>
<evidence type="ECO:0000313" key="2">
    <source>
        <dbReference type="Proteomes" id="UP000257501"/>
    </source>
</evidence>
<dbReference type="EMBL" id="MH512890">
    <property type="protein sequence ID" value="AXF41316.1"/>
    <property type="molecule type" value="Genomic_DNA"/>
</dbReference>
<dbReference type="RefSeq" id="YP_009806437.1">
    <property type="nucleotide sequence ID" value="NC_048015.1"/>
</dbReference>
<gene>
    <name evidence="1" type="primary">ORF_180</name>
    <name evidence="1" type="ORF">S-TIM4_ORF_180</name>
</gene>
<proteinExistence type="predicted"/>
<dbReference type="GeneID" id="54997295"/>
<accession>A0A345AWN3</accession>
<evidence type="ECO:0000313" key="1">
    <source>
        <dbReference type="EMBL" id="AXF41316.1"/>
    </source>
</evidence>
<sequence>MVGPGEYMAVVSDLANAYNTIEWKDAIPFLICIIGLYWIKVKIDTSLGLGKKKSRELKKIIVDAIVEGHQKAHRS</sequence>
<reference evidence="1 2" key="1">
    <citation type="journal article" date="2011" name="Nature">
        <title>Genomic island variability facilitates Prochlorococcus-virus coexistence.</title>
        <authorList>
            <person name="Avrani S."/>
            <person name="Wurtzel O."/>
            <person name="Sharon I."/>
            <person name="Sorek R."/>
            <person name="Lindell D."/>
        </authorList>
    </citation>
    <scope>NUCLEOTIDE SEQUENCE [LARGE SCALE GENOMIC DNA]</scope>
</reference>
<dbReference type="Proteomes" id="UP000257501">
    <property type="component" value="Segment"/>
</dbReference>
<protein>
    <submittedName>
        <fullName evidence="1">Uncharacterized protein</fullName>
    </submittedName>
</protein>
<keyword evidence="2" id="KW-1185">Reference proteome</keyword>